<feature type="domain" description="DUF1707" evidence="1">
    <location>
        <begin position="11"/>
        <end position="62"/>
    </location>
</feature>
<dbReference type="EMBL" id="JAAFYZ010000039">
    <property type="protein sequence ID" value="MBS2548002.1"/>
    <property type="molecule type" value="Genomic_DNA"/>
</dbReference>
<keyword evidence="4" id="KW-1185">Reference proteome</keyword>
<protein>
    <submittedName>
        <fullName evidence="3">DUF1707 and DUF2154 domain-containing protein</fullName>
    </submittedName>
</protein>
<evidence type="ECO:0000259" key="1">
    <source>
        <dbReference type="Pfam" id="PF08044"/>
    </source>
</evidence>
<dbReference type="Proteomes" id="UP000730482">
    <property type="component" value="Unassembled WGS sequence"/>
</dbReference>
<proteinExistence type="predicted"/>
<dbReference type="RefSeq" id="WP_212009581.1">
    <property type="nucleotide sequence ID" value="NZ_JAAFYZ010000039.1"/>
</dbReference>
<name>A0ABS5KPN0_9ACTN</name>
<dbReference type="PANTHER" id="PTHR40763">
    <property type="entry name" value="MEMBRANE PROTEIN-RELATED"/>
    <property type="match status" value="1"/>
</dbReference>
<dbReference type="Gene3D" id="3.10.450.280">
    <property type="match status" value="1"/>
</dbReference>
<organism evidence="3 4">
    <name type="scientific">Catenulispora pinistramenti</name>
    <dbReference type="NCBI Taxonomy" id="2705254"/>
    <lineage>
        <taxon>Bacteria</taxon>
        <taxon>Bacillati</taxon>
        <taxon>Actinomycetota</taxon>
        <taxon>Actinomycetes</taxon>
        <taxon>Catenulisporales</taxon>
        <taxon>Catenulisporaceae</taxon>
        <taxon>Catenulispora</taxon>
    </lineage>
</organism>
<accession>A0ABS5KPN0</accession>
<dbReference type="Pfam" id="PF09922">
    <property type="entry name" value="LiaF-like_C"/>
    <property type="match status" value="1"/>
</dbReference>
<evidence type="ECO:0000313" key="4">
    <source>
        <dbReference type="Proteomes" id="UP000730482"/>
    </source>
</evidence>
<dbReference type="InterPro" id="IPR024425">
    <property type="entry name" value="LiaF-like_C"/>
</dbReference>
<evidence type="ECO:0000313" key="3">
    <source>
        <dbReference type="EMBL" id="MBS2548002.1"/>
    </source>
</evidence>
<gene>
    <name evidence="3" type="ORF">KGQ19_14120</name>
</gene>
<dbReference type="InterPro" id="IPR012551">
    <property type="entry name" value="DUF1707_SHOCT-like"/>
</dbReference>
<sequence>MDAIEPADAALRASDADRERAAQVLQAATADGRVTPAELEERLERVFAAKSRGELATIVSDLRPARPADAAPTAAKDLGVLSDISRGGEWVVGDGYTGTAVIGSGVIDLRNAEFTGSETTIRVNAWVSTVYVVVPPDVEVRVEGKSVLGGFTRGRDEPGRARSAAHRITVTGVAVLGTVHVVHELPPDKLRRLHKREQRGIEG</sequence>
<comment type="caution">
    <text evidence="3">The sequence shown here is derived from an EMBL/GenBank/DDBJ whole genome shotgun (WGS) entry which is preliminary data.</text>
</comment>
<feature type="domain" description="Cell wall-active antibiotics response LiaF-like C-terminal" evidence="2">
    <location>
        <begin position="99"/>
        <end position="154"/>
    </location>
</feature>
<evidence type="ECO:0000259" key="2">
    <source>
        <dbReference type="Pfam" id="PF09922"/>
    </source>
</evidence>
<dbReference type="Pfam" id="PF08044">
    <property type="entry name" value="DUF1707"/>
    <property type="match status" value="1"/>
</dbReference>
<reference evidence="3 4" key="1">
    <citation type="submission" date="2020-02" db="EMBL/GenBank/DDBJ databases">
        <title>Acidophilic actinobacteria isolated from forest soil.</title>
        <authorList>
            <person name="Golinska P."/>
        </authorList>
    </citation>
    <scope>NUCLEOTIDE SEQUENCE [LARGE SCALE GENOMIC DNA]</scope>
    <source>
        <strain evidence="3 4">NL8</strain>
    </source>
</reference>
<dbReference type="PANTHER" id="PTHR40763:SF4">
    <property type="entry name" value="DUF1707 DOMAIN-CONTAINING PROTEIN"/>
    <property type="match status" value="1"/>
</dbReference>